<feature type="transmembrane region" description="Helical" evidence="1">
    <location>
        <begin position="487"/>
        <end position="508"/>
    </location>
</feature>
<dbReference type="Proteomes" id="UP000196402">
    <property type="component" value="Unassembled WGS sequence"/>
</dbReference>
<name>A0A1G4E2M7_PLAVI</name>
<organism evidence="2 3">
    <name type="scientific">Plasmodium vivax</name>
    <name type="common">malaria parasite P. vivax</name>
    <dbReference type="NCBI Taxonomy" id="5855"/>
    <lineage>
        <taxon>Eukaryota</taxon>
        <taxon>Sar</taxon>
        <taxon>Alveolata</taxon>
        <taxon>Apicomplexa</taxon>
        <taxon>Aconoidasida</taxon>
        <taxon>Haemosporida</taxon>
        <taxon>Plasmodiidae</taxon>
        <taxon>Plasmodium</taxon>
        <taxon>Plasmodium (Plasmodium)</taxon>
    </lineage>
</organism>
<evidence type="ECO:0000313" key="3">
    <source>
        <dbReference type="Proteomes" id="UP000196402"/>
    </source>
</evidence>
<dbReference type="InterPro" id="IPR008780">
    <property type="entry name" value="Plasmodium_Vir"/>
</dbReference>
<evidence type="ECO:0000313" key="2">
    <source>
        <dbReference type="EMBL" id="SCA59789.1"/>
    </source>
</evidence>
<sequence>MATAAKAITSEDEELWDKILGQSPSYNIYQNFNSDVKENNFVTCCSMFNKTENGNNSDSYKLCRKIARNADYLFENMNTIEYSNLCFHYRHWLYQNLKKIIENPTNKETKKSIATNFLDAKNCIMYTYRVYNCLFDLNIDDLDNLKEKLEKKYLYDYFSNYDSIKTHETCEHVEFDKYEKYLTEIFRLYEEHKNKYECCYGSWLRDCFNYFKCDDNLNPQKLLIKLKNEANRSCNKLEKKNKPSASNTAVSPQKVEPDIMSTFYTGPCKNIGEDRLICSLRQSSNKFPKIPLQHSKYMNNLEYKKINIKFPSYSKPSNNTTYDVNNGNKSKSVSVGSRVFNSDIENMVKTPYVLKQQTQKVTPESSKKEKKPLQTVEVQEGFKWKIGQGNISCAPNNLNSDKYNLCGYVQRLKETQKSIKGLNIGAKLLENNMLSIYENINNSGQSEFMNKGDSHINFYQDDLTLTSRDIYNSNLPLPEEHILNSTYIRVSMVAALIIGIVFLFFIYYKDFVYEELFPKKKILGVMFQVKFYIQNQQKFHQREIGKAPIGDIL</sequence>
<dbReference type="AlphaFoldDB" id="A0A1G4E2M7"/>
<dbReference type="VEuPathDB" id="PlasmoDB:PVP01_0002900"/>
<evidence type="ECO:0000256" key="1">
    <source>
        <dbReference type="SAM" id="Phobius"/>
    </source>
</evidence>
<dbReference type="Pfam" id="PF05795">
    <property type="entry name" value="Plasmodium_Vir"/>
    <property type="match status" value="1"/>
</dbReference>
<dbReference type="VEuPathDB" id="PlasmoDB:PVX_112720"/>
<dbReference type="VEuPathDB" id="PlasmoDB:PVW1_000014800"/>
<keyword evidence="1" id="KW-1133">Transmembrane helix</keyword>
<keyword evidence="1" id="KW-0812">Transmembrane</keyword>
<accession>A0A1G4E2M7</accession>
<reference evidence="2 3" key="1">
    <citation type="submission" date="2016-07" db="EMBL/GenBank/DDBJ databases">
        <authorList>
            <consortium name="Pathogen Informatics"/>
        </authorList>
    </citation>
    <scope>NUCLEOTIDE SEQUENCE [LARGE SCALE GENOMIC DNA]</scope>
</reference>
<protein>
    <submittedName>
        <fullName evidence="2">VIR protein</fullName>
    </submittedName>
</protein>
<gene>
    <name evidence="2" type="ORF">PVT01_000043100</name>
</gene>
<dbReference type="EMBL" id="FLYH01000083">
    <property type="protein sequence ID" value="SCA59789.1"/>
    <property type="molecule type" value="Genomic_DNA"/>
</dbReference>
<proteinExistence type="predicted"/>
<keyword evidence="1" id="KW-0472">Membrane</keyword>
<dbReference type="VEuPathDB" id="PlasmoDB:PVPAM_040012400"/>